<evidence type="ECO:0000313" key="2">
    <source>
        <dbReference type="Proteomes" id="UP000297739"/>
    </source>
</evidence>
<organism evidence="1 2">
    <name type="scientific">Hymenobacter elongatus</name>
    <dbReference type="NCBI Taxonomy" id="877208"/>
    <lineage>
        <taxon>Bacteria</taxon>
        <taxon>Pseudomonadati</taxon>
        <taxon>Bacteroidota</taxon>
        <taxon>Cytophagia</taxon>
        <taxon>Cytophagales</taxon>
        <taxon>Hymenobacteraceae</taxon>
        <taxon>Hymenobacter</taxon>
    </lineage>
</organism>
<comment type="caution">
    <text evidence="1">The sequence shown here is derived from an EMBL/GenBank/DDBJ whole genome shotgun (WGS) entry which is preliminary data.</text>
</comment>
<dbReference type="EMBL" id="SRLD01000019">
    <property type="protein sequence ID" value="TGE15988.1"/>
    <property type="molecule type" value="Genomic_DNA"/>
</dbReference>
<reference evidence="1 2" key="1">
    <citation type="submission" date="2019-04" db="EMBL/GenBank/DDBJ databases">
        <authorList>
            <person name="Feng G."/>
            <person name="Zhang J."/>
            <person name="Zhu H."/>
        </authorList>
    </citation>
    <scope>NUCLEOTIDE SEQUENCE [LARGE SCALE GENOMIC DNA]</scope>
    <source>
        <strain evidence="1 2">JCM 17223</strain>
    </source>
</reference>
<evidence type="ECO:0000313" key="1">
    <source>
        <dbReference type="EMBL" id="TGE15988.1"/>
    </source>
</evidence>
<proteinExistence type="predicted"/>
<dbReference type="RefSeq" id="WP_135497893.1">
    <property type="nucleotide sequence ID" value="NZ_SRLD01000019.1"/>
</dbReference>
<protein>
    <submittedName>
        <fullName evidence="1">Uncharacterized protein</fullName>
    </submittedName>
</protein>
<dbReference type="OrthoDB" id="1452978at2"/>
<dbReference type="AlphaFoldDB" id="A0A4Z0PMG5"/>
<name>A0A4Z0PMG5_9BACT</name>
<accession>A0A4Z0PMG5</accession>
<keyword evidence="2" id="KW-1185">Reference proteome</keyword>
<sequence>MDTIDIKGVVLFADDRVHSDDEPEYELYKLFKKEFVVLPVDNLDHLKQALTSVSTFDVIILDWEFLSHDPDFVDAPPQNPLSILEELKLFSKIFVYSAADIPADAVDRLHILFPGRVVIKQKVIKIDERDALLAEFEEIKKELKEFALANQNLDFSVAWGRAINQSLQSIFGELAAVNKHWVRDIYKSSVKDNSNAISEVIELLNNLLAEQLVQNPGLKAMILTQGNENGTNTSELAAAKLFQRIYYTKIHGTEVPFATGDIFEISDDEYAILITPECEVYIRDSVPAIPKSNLEILRFSKKDITAEFGIDKGLDKFNQNATAKHYLPSFPYRNEAMLLPACIVFLTALETVSKDFLTDLARHYKLNSPYIQQLRQRYSSWHGRVGVPAVNDLIKTFNASQVDAYNKRLEHEKPKASPEEIALKKALAKQEKDASGALRKAAYEEKKRLEQAASVAEQAAPEQAAPEQK</sequence>
<dbReference type="Proteomes" id="UP000297739">
    <property type="component" value="Unassembled WGS sequence"/>
</dbReference>
<gene>
    <name evidence="1" type="ORF">E5J99_11200</name>
</gene>